<name>A0A822ZNB1_NELNU</name>
<evidence type="ECO:0000313" key="2">
    <source>
        <dbReference type="EMBL" id="DAD43268.1"/>
    </source>
</evidence>
<evidence type="ECO:0000313" key="3">
    <source>
        <dbReference type="Proteomes" id="UP000607653"/>
    </source>
</evidence>
<dbReference type="Proteomes" id="UP000607653">
    <property type="component" value="Unassembled WGS sequence"/>
</dbReference>
<keyword evidence="3" id="KW-1185">Reference proteome</keyword>
<gene>
    <name evidence="2" type="ORF">HUJ06_001498</name>
</gene>
<sequence>MKLLASYSDYSSSSLPSQGSGCGGEMLFLCPITVLNSSSFSLCHASCLVPLSFSSLFCYIIFLFPCEPFLFLISFSVASFSCS</sequence>
<dbReference type="AlphaFoldDB" id="A0A822ZNB1"/>
<reference evidence="2 3" key="1">
    <citation type="journal article" date="2020" name="Mol. Biol. Evol.">
        <title>Distinct Expression and Methylation Patterns for Genes with Different Fates following a Single Whole-Genome Duplication in Flowering Plants.</title>
        <authorList>
            <person name="Shi T."/>
            <person name="Rahmani R.S."/>
            <person name="Gugger P.F."/>
            <person name="Wang M."/>
            <person name="Li H."/>
            <person name="Zhang Y."/>
            <person name="Li Z."/>
            <person name="Wang Q."/>
            <person name="Van de Peer Y."/>
            <person name="Marchal K."/>
            <person name="Chen J."/>
        </authorList>
    </citation>
    <scope>NUCLEOTIDE SEQUENCE [LARGE SCALE GENOMIC DNA]</scope>
    <source>
        <tissue evidence="2">Leaf</tissue>
    </source>
</reference>
<dbReference type="EMBL" id="DUZY01000006">
    <property type="protein sequence ID" value="DAD43268.1"/>
    <property type="molecule type" value="Genomic_DNA"/>
</dbReference>
<keyword evidence="1" id="KW-0812">Transmembrane</keyword>
<accession>A0A822ZNB1</accession>
<organism evidence="2 3">
    <name type="scientific">Nelumbo nucifera</name>
    <name type="common">Sacred lotus</name>
    <dbReference type="NCBI Taxonomy" id="4432"/>
    <lineage>
        <taxon>Eukaryota</taxon>
        <taxon>Viridiplantae</taxon>
        <taxon>Streptophyta</taxon>
        <taxon>Embryophyta</taxon>
        <taxon>Tracheophyta</taxon>
        <taxon>Spermatophyta</taxon>
        <taxon>Magnoliopsida</taxon>
        <taxon>Proteales</taxon>
        <taxon>Nelumbonaceae</taxon>
        <taxon>Nelumbo</taxon>
    </lineage>
</organism>
<feature type="transmembrane region" description="Helical" evidence="1">
    <location>
        <begin position="56"/>
        <end position="80"/>
    </location>
</feature>
<keyword evidence="1" id="KW-1133">Transmembrane helix</keyword>
<comment type="caution">
    <text evidence="2">The sequence shown here is derived from an EMBL/GenBank/DDBJ whole genome shotgun (WGS) entry which is preliminary data.</text>
</comment>
<evidence type="ECO:0000256" key="1">
    <source>
        <dbReference type="SAM" id="Phobius"/>
    </source>
</evidence>
<keyword evidence="1" id="KW-0472">Membrane</keyword>
<proteinExistence type="predicted"/>
<protein>
    <submittedName>
        <fullName evidence="2">Uncharacterized protein</fullName>
    </submittedName>
</protein>